<dbReference type="Proteomes" id="UP000034029">
    <property type="component" value="Chromosome"/>
</dbReference>
<dbReference type="PANTHER" id="PTHR11364">
    <property type="entry name" value="THIOSULFATE SULFERTANSFERASE"/>
    <property type="match status" value="1"/>
</dbReference>
<dbReference type="CDD" id="cd01449">
    <property type="entry name" value="TST_Repeat_2"/>
    <property type="match status" value="1"/>
</dbReference>
<dbReference type="Gene3D" id="3.40.250.10">
    <property type="entry name" value="Rhodanese-like domain"/>
    <property type="match status" value="2"/>
</dbReference>
<evidence type="ECO:0000313" key="6">
    <source>
        <dbReference type="EMBL" id="SFK60562.1"/>
    </source>
</evidence>
<evidence type="ECO:0000256" key="3">
    <source>
        <dbReference type="SAM" id="MobiDB-lite"/>
    </source>
</evidence>
<dbReference type="Pfam" id="PF00581">
    <property type="entry name" value="Rhodanese"/>
    <property type="match status" value="1"/>
</dbReference>
<evidence type="ECO:0000313" key="7">
    <source>
        <dbReference type="Proteomes" id="UP000034029"/>
    </source>
</evidence>
<reference evidence="7" key="2">
    <citation type="submission" date="2015-04" db="EMBL/GenBank/DDBJ databases">
        <title>Complete genome sequence of Salinicoccus halodurans strain H3B36, isolated from the Qaidam basin of China.</title>
        <authorList>
            <person name="Ma Y."/>
            <person name="Jiang K."/>
            <person name="Xue Y."/>
        </authorList>
    </citation>
    <scope>NUCLEOTIDE SEQUENCE [LARGE SCALE GENOMIC DNA]</scope>
    <source>
        <strain evidence="7">H3B36</strain>
    </source>
</reference>
<dbReference type="PANTHER" id="PTHR11364:SF27">
    <property type="entry name" value="SULFURTRANSFERASE"/>
    <property type="match status" value="1"/>
</dbReference>
<dbReference type="InterPro" id="IPR045078">
    <property type="entry name" value="TST/MPST-like"/>
</dbReference>
<reference evidence="6 8" key="3">
    <citation type="submission" date="2016-10" db="EMBL/GenBank/DDBJ databases">
        <authorList>
            <person name="Varghese N."/>
            <person name="Submissions S."/>
        </authorList>
    </citation>
    <scope>NUCLEOTIDE SEQUENCE [LARGE SCALE GENOMIC DNA]</scope>
    <source>
        <strain evidence="6 8">CGMCC 1.6501</strain>
    </source>
</reference>
<dbReference type="SMART" id="SM00450">
    <property type="entry name" value="RHOD"/>
    <property type="match status" value="1"/>
</dbReference>
<dbReference type="InterPro" id="IPR036873">
    <property type="entry name" value="Rhodanese-like_dom_sf"/>
</dbReference>
<dbReference type="PROSITE" id="PS50206">
    <property type="entry name" value="RHODANESE_3"/>
    <property type="match status" value="1"/>
</dbReference>
<reference evidence="5 7" key="1">
    <citation type="journal article" date="2015" name="Int. J. Syst. Evol. Microbiol.">
        <title>Complete genome sequence of Salinicoccus halodurans H3B36, isolated from the Qaidam Basin in China.</title>
        <authorList>
            <person name="Jiang K."/>
            <person name="Xue Y."/>
            <person name="Ma Y."/>
        </authorList>
    </citation>
    <scope>NUCLEOTIDE SEQUENCE [LARGE SCALE GENOMIC DNA]</scope>
    <source>
        <strain evidence="5 7">H3B36</strain>
    </source>
</reference>
<dbReference type="RefSeq" id="WP_046790291.1">
    <property type="nucleotide sequence ID" value="NZ_CP011366.1"/>
</dbReference>
<keyword evidence="2" id="KW-0677">Repeat</keyword>
<dbReference type="EMBL" id="FOTB01000001">
    <property type="protein sequence ID" value="SFK60562.1"/>
    <property type="molecule type" value="Genomic_DNA"/>
</dbReference>
<evidence type="ECO:0000313" key="8">
    <source>
        <dbReference type="Proteomes" id="UP000183090"/>
    </source>
</evidence>
<dbReference type="AlphaFoldDB" id="A0A0F7HLH0"/>
<dbReference type="Proteomes" id="UP000183090">
    <property type="component" value="Unassembled WGS sequence"/>
</dbReference>
<accession>A0A0F7HLH0</accession>
<gene>
    <name evidence="5" type="ORF">AAT16_07590</name>
    <name evidence="6" type="ORF">SAMN05216235_0765</name>
</gene>
<evidence type="ECO:0000313" key="5">
    <source>
        <dbReference type="EMBL" id="AKG74106.1"/>
    </source>
</evidence>
<name>A0A0F7HLH0_9STAP</name>
<dbReference type="InterPro" id="IPR001763">
    <property type="entry name" value="Rhodanese-like_dom"/>
</dbReference>
<organism evidence="6 8">
    <name type="scientific">Salinicoccus halodurans</name>
    <dbReference type="NCBI Taxonomy" id="407035"/>
    <lineage>
        <taxon>Bacteria</taxon>
        <taxon>Bacillati</taxon>
        <taxon>Bacillota</taxon>
        <taxon>Bacilli</taxon>
        <taxon>Bacillales</taxon>
        <taxon>Staphylococcaceae</taxon>
        <taxon>Salinicoccus</taxon>
    </lineage>
</organism>
<protein>
    <submittedName>
        <fullName evidence="5">Lipoprotein</fullName>
    </submittedName>
    <submittedName>
        <fullName evidence="6">Thiosulfate/3-mercaptopyruvate sulfurtransferase</fullName>
    </submittedName>
</protein>
<keyword evidence="1" id="KW-0808">Transferase</keyword>
<evidence type="ECO:0000259" key="4">
    <source>
        <dbReference type="PROSITE" id="PS50206"/>
    </source>
</evidence>
<keyword evidence="5" id="KW-0449">Lipoprotein</keyword>
<feature type="domain" description="Rhodanese" evidence="4">
    <location>
        <begin position="162"/>
        <end position="269"/>
    </location>
</feature>
<evidence type="ECO:0000256" key="2">
    <source>
        <dbReference type="ARBA" id="ARBA00022737"/>
    </source>
</evidence>
<evidence type="ECO:0000256" key="1">
    <source>
        <dbReference type="ARBA" id="ARBA00022679"/>
    </source>
</evidence>
<feature type="region of interest" description="Disordered" evidence="3">
    <location>
        <begin position="265"/>
        <end position="284"/>
    </location>
</feature>
<keyword evidence="7" id="KW-1185">Reference proteome</keyword>
<dbReference type="EMBL" id="CP011366">
    <property type="protein sequence ID" value="AKG74106.1"/>
    <property type="molecule type" value="Genomic_DNA"/>
</dbReference>
<dbReference type="KEGG" id="shv:AAT16_07590"/>
<dbReference type="OrthoDB" id="9770030at2"/>
<dbReference type="SUPFAM" id="SSF52821">
    <property type="entry name" value="Rhodanese/Cell cycle control phosphatase"/>
    <property type="match status" value="1"/>
</dbReference>
<dbReference type="GO" id="GO:0004792">
    <property type="term" value="F:thiosulfate-cyanide sulfurtransferase activity"/>
    <property type="evidence" value="ECO:0007669"/>
    <property type="project" value="TreeGrafter"/>
</dbReference>
<proteinExistence type="predicted"/>
<sequence length="284" mass="31758">MIINAHSLNKLSGSTFTLADCRNVMDDFEASRELVRNAPVEVAVHISQRPWMFNEDGINGGRHPLPKAGVVDTLYRTLKNVDNEVILFADGNSFFHTRLYYLFTLYGHKSYLWNDTVEKLEQAMADVPSESKSAEDISIQADMREPSTDIYRSMEDVKEAHDSPGVLLIDVRARNRYLGLEEPIDSKKGHIPGAVNIPTPAIYKDGLIDFGALGYLKSVLDKYDELIVYCGSGMSATPMFVLLREMGLPVKLYGGSFSEWITDDSNEVETGDTPLNERMGRTHG</sequence>